<evidence type="ECO:0000313" key="2">
    <source>
        <dbReference type="EMBL" id="KAI8037910.1"/>
    </source>
</evidence>
<dbReference type="EMBL" id="JAMKOV010000010">
    <property type="protein sequence ID" value="KAI8037910.1"/>
    <property type="molecule type" value="Genomic_DNA"/>
</dbReference>
<organism evidence="2 3">
    <name type="scientific">Drosophila gunungcola</name>
    <name type="common">fruit fly</name>
    <dbReference type="NCBI Taxonomy" id="103775"/>
    <lineage>
        <taxon>Eukaryota</taxon>
        <taxon>Metazoa</taxon>
        <taxon>Ecdysozoa</taxon>
        <taxon>Arthropoda</taxon>
        <taxon>Hexapoda</taxon>
        <taxon>Insecta</taxon>
        <taxon>Pterygota</taxon>
        <taxon>Neoptera</taxon>
        <taxon>Endopterygota</taxon>
        <taxon>Diptera</taxon>
        <taxon>Brachycera</taxon>
        <taxon>Muscomorpha</taxon>
        <taxon>Ephydroidea</taxon>
        <taxon>Drosophilidae</taxon>
        <taxon>Drosophila</taxon>
        <taxon>Sophophora</taxon>
    </lineage>
</organism>
<comment type="caution">
    <text evidence="2">The sequence shown here is derived from an EMBL/GenBank/DDBJ whole genome shotgun (WGS) entry which is preliminary data.</text>
</comment>
<feature type="region of interest" description="Disordered" evidence="1">
    <location>
        <begin position="55"/>
        <end position="74"/>
    </location>
</feature>
<proteinExistence type="predicted"/>
<gene>
    <name evidence="2" type="ORF">M5D96_009411</name>
</gene>
<sequence>MKARLSAPQRCPYLEIVRPGRLVAGSCSAKCAQQVVEPQRDAASVIMVSPIRSPPAATSDAGLPMPGTLHINAR</sequence>
<reference evidence="2" key="1">
    <citation type="journal article" date="2023" name="Genome Biol. Evol.">
        <title>Long-read-based Genome Assembly of Drosophila gunungcola Reveals Fewer Chemosensory Genes in Flower-breeding Species.</title>
        <authorList>
            <person name="Negi A."/>
            <person name="Liao B.Y."/>
            <person name="Yeh S.D."/>
        </authorList>
    </citation>
    <scope>NUCLEOTIDE SEQUENCE</scope>
    <source>
        <strain evidence="2">Sukarami</strain>
    </source>
</reference>
<evidence type="ECO:0000313" key="3">
    <source>
        <dbReference type="Proteomes" id="UP001059596"/>
    </source>
</evidence>
<dbReference type="AlphaFoldDB" id="A0A9Q0BNC1"/>
<dbReference type="Proteomes" id="UP001059596">
    <property type="component" value="Unassembled WGS sequence"/>
</dbReference>
<keyword evidence="3" id="KW-1185">Reference proteome</keyword>
<accession>A0A9Q0BNC1</accession>
<evidence type="ECO:0000256" key="1">
    <source>
        <dbReference type="SAM" id="MobiDB-lite"/>
    </source>
</evidence>
<name>A0A9Q0BNC1_9MUSC</name>
<protein>
    <submittedName>
        <fullName evidence="2">Uncharacterized protein</fullName>
    </submittedName>
</protein>